<dbReference type="Proteomes" id="UP000008548">
    <property type="component" value="Chromosome"/>
</dbReference>
<evidence type="ECO:0000313" key="1">
    <source>
        <dbReference type="EMBL" id="AAY61514.1"/>
    </source>
</evidence>
<dbReference type="KEGG" id="rfe:RF_0663"/>
<reference evidence="1 2" key="1">
    <citation type="journal article" date="2005" name="PLoS Biol.">
        <title>The genome sequence of Rickettsia felis identifies the first putative conjugative plasmid in an obligate intracellular parasite.</title>
        <authorList>
            <person name="Ogata H."/>
            <person name="Renesto P."/>
            <person name="Audic S."/>
            <person name="Robert C."/>
            <person name="Blanc G."/>
            <person name="Fournier P.E."/>
            <person name="Parinello H."/>
            <person name="Claverie J.M."/>
            <person name="Raoult D."/>
        </authorList>
    </citation>
    <scope>NUCLEOTIDE SEQUENCE [LARGE SCALE GENOMIC DNA]</scope>
    <source>
        <strain evidence="2">ATCC VR-1525 / URRWXCal2</strain>
    </source>
</reference>
<dbReference type="HOGENOM" id="CLU_1795006_0_0_5"/>
<sequence>MTLNDHNSSLEKISISANTIFNNFNTTGKKVCITISKNTSFEQKNVDLPIKEVKLELGAKIKFTHCEKNYEFANYSNIDTVIINYLHNFVEAATEFKATKNYNQNLYGEHNLHNLELFIAQNTEHFIDSAILGDTEAKYGDITL</sequence>
<organism evidence="1 2">
    <name type="scientific">Rickettsia felis (strain ATCC VR-1525 / URRWXCal2)</name>
    <name type="common">Rickettsia azadi</name>
    <dbReference type="NCBI Taxonomy" id="315456"/>
    <lineage>
        <taxon>Bacteria</taxon>
        <taxon>Pseudomonadati</taxon>
        <taxon>Pseudomonadota</taxon>
        <taxon>Alphaproteobacteria</taxon>
        <taxon>Rickettsiales</taxon>
        <taxon>Rickettsiaceae</taxon>
        <taxon>Rickettsieae</taxon>
        <taxon>Rickettsia</taxon>
        <taxon>spotted fever group</taxon>
    </lineage>
</organism>
<gene>
    <name evidence="1" type="ordered locus">RF_0663</name>
</gene>
<keyword evidence="2" id="KW-1185">Reference proteome</keyword>
<name>Q4ULQ9_RICFE</name>
<dbReference type="AlphaFoldDB" id="Q4ULQ9"/>
<protein>
    <submittedName>
        <fullName evidence="1">Uncharacterized protein</fullName>
    </submittedName>
</protein>
<accession>Q4ULQ9</accession>
<proteinExistence type="predicted"/>
<evidence type="ECO:0000313" key="2">
    <source>
        <dbReference type="Proteomes" id="UP000008548"/>
    </source>
</evidence>
<dbReference type="EMBL" id="CP000053">
    <property type="protein sequence ID" value="AAY61514.1"/>
    <property type="molecule type" value="Genomic_DNA"/>
</dbReference>